<dbReference type="InterPro" id="IPR013096">
    <property type="entry name" value="Cupin_2"/>
</dbReference>
<sequence length="110" mass="12130">MEKKERIEGRVMQLADFVAYQSGSVVSREIIKKDTGTVTIFAFDEGQGLSEHTAPFDALVQVIDGAVEIVISGEKHLLQAGEMIIMPAHEPHALKAVQKFKMMLTMIKSS</sequence>
<dbReference type="Gene3D" id="2.60.120.10">
    <property type="entry name" value="Jelly Rolls"/>
    <property type="match status" value="1"/>
</dbReference>
<evidence type="ECO:0000259" key="1">
    <source>
        <dbReference type="Pfam" id="PF07883"/>
    </source>
</evidence>
<dbReference type="EMBL" id="CAADRN010000395">
    <property type="protein sequence ID" value="VFU19657.1"/>
    <property type="molecule type" value="Genomic_DNA"/>
</dbReference>
<dbReference type="AlphaFoldDB" id="A0A485MA75"/>
<dbReference type="InterPro" id="IPR014710">
    <property type="entry name" value="RmlC-like_jellyroll"/>
</dbReference>
<dbReference type="PANTHER" id="PTHR37694">
    <property type="entry name" value="SLR8022 PROTEIN"/>
    <property type="match status" value="1"/>
</dbReference>
<proteinExistence type="predicted"/>
<dbReference type="InterPro" id="IPR011051">
    <property type="entry name" value="RmlC_Cupin_sf"/>
</dbReference>
<protein>
    <submittedName>
        <fullName evidence="2">Cupin</fullName>
    </submittedName>
</protein>
<feature type="domain" description="Cupin type-2" evidence="1">
    <location>
        <begin position="41"/>
        <end position="107"/>
    </location>
</feature>
<dbReference type="Pfam" id="PF07883">
    <property type="entry name" value="Cupin_2"/>
    <property type="match status" value="1"/>
</dbReference>
<dbReference type="SUPFAM" id="SSF51182">
    <property type="entry name" value="RmlC-like cupins"/>
    <property type="match status" value="1"/>
</dbReference>
<dbReference type="PANTHER" id="PTHR37694:SF1">
    <property type="entry name" value="SLR8022 PROTEIN"/>
    <property type="match status" value="1"/>
</dbReference>
<evidence type="ECO:0000313" key="2">
    <source>
        <dbReference type="EMBL" id="VFU19657.1"/>
    </source>
</evidence>
<name>A0A485MA75_9ZZZZ</name>
<accession>A0A485MA75</accession>
<dbReference type="CDD" id="cd02230">
    <property type="entry name" value="cupin_HP0902-like"/>
    <property type="match status" value="1"/>
</dbReference>
<organism evidence="2">
    <name type="scientific">anaerobic digester metagenome</name>
    <dbReference type="NCBI Taxonomy" id="1263854"/>
    <lineage>
        <taxon>unclassified sequences</taxon>
        <taxon>metagenomes</taxon>
        <taxon>ecological metagenomes</taxon>
    </lineage>
</organism>
<gene>
    <name evidence="2" type="ORF">SCFA_900003</name>
</gene>
<reference evidence="2" key="1">
    <citation type="submission" date="2019-03" db="EMBL/GenBank/DDBJ databases">
        <authorList>
            <person name="Hao L."/>
        </authorList>
    </citation>
    <scope>NUCLEOTIDE SEQUENCE</scope>
</reference>